<evidence type="ECO:0000256" key="3">
    <source>
        <dbReference type="ARBA" id="ARBA00023004"/>
    </source>
</evidence>
<reference evidence="6" key="1">
    <citation type="submission" date="2018-05" db="EMBL/GenBank/DDBJ databases">
        <authorList>
            <person name="Lanie J.A."/>
            <person name="Ng W.-L."/>
            <person name="Kazmierczak K.M."/>
            <person name="Andrzejewski T.M."/>
            <person name="Davidsen T.M."/>
            <person name="Wayne K.J."/>
            <person name="Tettelin H."/>
            <person name="Glass J.I."/>
            <person name="Rusch D."/>
            <person name="Podicherti R."/>
            <person name="Tsui H.-C.T."/>
            <person name="Winkler M.E."/>
        </authorList>
    </citation>
    <scope>NUCLEOTIDE SEQUENCE</scope>
</reference>
<dbReference type="InterPro" id="IPR013785">
    <property type="entry name" value="Aldolase_TIM"/>
</dbReference>
<dbReference type="Gene3D" id="3.20.20.70">
    <property type="entry name" value="Aldolase class I"/>
    <property type="match status" value="1"/>
</dbReference>
<dbReference type="AlphaFoldDB" id="A0A383EWN6"/>
<dbReference type="Pfam" id="PF04055">
    <property type="entry name" value="Radical_SAM"/>
    <property type="match status" value="1"/>
</dbReference>
<keyword evidence="1" id="KW-0949">S-adenosyl-L-methionine</keyword>
<evidence type="ECO:0000259" key="5">
    <source>
        <dbReference type="Pfam" id="PF04055"/>
    </source>
</evidence>
<dbReference type="InterPro" id="IPR050377">
    <property type="entry name" value="Radical_SAM_PqqE_MftC-like"/>
</dbReference>
<name>A0A383EWN6_9ZZZZ</name>
<dbReference type="InterPro" id="IPR058240">
    <property type="entry name" value="rSAM_sf"/>
</dbReference>
<dbReference type="PANTHER" id="PTHR11228:SF7">
    <property type="entry name" value="PQQA PEPTIDE CYCLASE"/>
    <property type="match status" value="1"/>
</dbReference>
<evidence type="ECO:0000256" key="4">
    <source>
        <dbReference type="ARBA" id="ARBA00023014"/>
    </source>
</evidence>
<dbReference type="SFLD" id="SFLDG01067">
    <property type="entry name" value="SPASM/twitch_domain_containing"/>
    <property type="match status" value="1"/>
</dbReference>
<keyword evidence="2" id="KW-0479">Metal-binding</keyword>
<dbReference type="EMBL" id="UINC01228977">
    <property type="protein sequence ID" value="SVE60518.1"/>
    <property type="molecule type" value="Genomic_DNA"/>
</dbReference>
<gene>
    <name evidence="6" type="ORF">METZ01_LOCUS513372</name>
</gene>
<keyword evidence="3" id="KW-0408">Iron</keyword>
<feature type="non-terminal residue" evidence="6">
    <location>
        <position position="199"/>
    </location>
</feature>
<evidence type="ECO:0000256" key="2">
    <source>
        <dbReference type="ARBA" id="ARBA00022723"/>
    </source>
</evidence>
<organism evidence="6">
    <name type="scientific">marine metagenome</name>
    <dbReference type="NCBI Taxonomy" id="408172"/>
    <lineage>
        <taxon>unclassified sequences</taxon>
        <taxon>metagenomes</taxon>
        <taxon>ecological metagenomes</taxon>
    </lineage>
</organism>
<dbReference type="GO" id="GO:0051536">
    <property type="term" value="F:iron-sulfur cluster binding"/>
    <property type="evidence" value="ECO:0007669"/>
    <property type="project" value="UniProtKB-KW"/>
</dbReference>
<dbReference type="SFLD" id="SFLDS00029">
    <property type="entry name" value="Radical_SAM"/>
    <property type="match status" value="1"/>
</dbReference>
<keyword evidence="4" id="KW-0411">Iron-sulfur</keyword>
<dbReference type="SUPFAM" id="SSF102114">
    <property type="entry name" value="Radical SAM enzymes"/>
    <property type="match status" value="1"/>
</dbReference>
<dbReference type="GO" id="GO:0003824">
    <property type="term" value="F:catalytic activity"/>
    <property type="evidence" value="ECO:0007669"/>
    <property type="project" value="InterPro"/>
</dbReference>
<evidence type="ECO:0000313" key="6">
    <source>
        <dbReference type="EMBL" id="SVE60518.1"/>
    </source>
</evidence>
<proteinExistence type="predicted"/>
<feature type="domain" description="Radical SAM core" evidence="5">
    <location>
        <begin position="38"/>
        <end position="165"/>
    </location>
</feature>
<dbReference type="InterPro" id="IPR007197">
    <property type="entry name" value="rSAM"/>
</dbReference>
<sequence length="199" mass="22654">MVLLVPTYSQPLGSIIPGSTAADEGYVVSYFENSELTIEVTNNCSASCVMCPRELQTRKIERMTDDVWRKTVDDAFAHDIKVLDLCGYGDVFLDKDLFRKLDYAKSLNPDFHVYVSTTGVAMIPRKFENTLEYIDTLKFSIYGTTKDVYEEMMEGCDFEKSMSNILGYLEFQDGSSSPAYTIANYIVMEENAHQLQDWI</sequence>
<accession>A0A383EWN6</accession>
<dbReference type="CDD" id="cd01335">
    <property type="entry name" value="Radical_SAM"/>
    <property type="match status" value="1"/>
</dbReference>
<dbReference type="GO" id="GO:0046872">
    <property type="term" value="F:metal ion binding"/>
    <property type="evidence" value="ECO:0007669"/>
    <property type="project" value="UniProtKB-KW"/>
</dbReference>
<evidence type="ECO:0000256" key="1">
    <source>
        <dbReference type="ARBA" id="ARBA00022691"/>
    </source>
</evidence>
<protein>
    <recommendedName>
        <fullName evidence="5">Radical SAM core domain-containing protein</fullName>
    </recommendedName>
</protein>
<dbReference type="PANTHER" id="PTHR11228">
    <property type="entry name" value="RADICAL SAM DOMAIN PROTEIN"/>
    <property type="match status" value="1"/>
</dbReference>